<dbReference type="Proteomes" id="UP000199283">
    <property type="component" value="Unassembled WGS sequence"/>
</dbReference>
<accession>A0A1H7Q023</accession>
<dbReference type="InterPro" id="IPR006015">
    <property type="entry name" value="Universal_stress_UspA"/>
</dbReference>
<reference evidence="5 6" key="1">
    <citation type="submission" date="2016-10" db="EMBL/GenBank/DDBJ databases">
        <authorList>
            <person name="de Groot N.N."/>
        </authorList>
    </citation>
    <scope>NUCLEOTIDE SEQUENCE [LARGE SCALE GENOMIC DNA]</scope>
    <source>
        <strain evidence="5 6">DSM 14858</strain>
    </source>
</reference>
<protein>
    <submittedName>
        <fullName evidence="5">Nucleotide-binding universal stress protein, UspA family</fullName>
    </submittedName>
</protein>
<evidence type="ECO:0000256" key="3">
    <source>
        <dbReference type="ARBA" id="ARBA00022840"/>
    </source>
</evidence>
<sequence length="249" mass="27257">MQKQVAEKFITSQLAKIEDTKALDVEVSFIFGDPSIDIASTAVDLGADLIVIGRHRDRGIAEFFRGTTIERMARTSEVPILVARREPVAHYVRAVVGLDFSTCSSNAVSLATELVGANNVALMHAYHVPFKNLTMSTDRTGSISATDKRGIEDDIRREVDIWLNSMPIKIEKREVILHEGSAIDILPRVAAELGSDLICVGAHSRSWLSSAILGSTAHELLSYSNFDILIVPLCGKRVQDQIGKNEDAD</sequence>
<keyword evidence="6" id="KW-1185">Reference proteome</keyword>
<proteinExistence type="inferred from homology"/>
<dbReference type="InterPro" id="IPR014729">
    <property type="entry name" value="Rossmann-like_a/b/a_fold"/>
</dbReference>
<dbReference type="Gene3D" id="3.40.50.620">
    <property type="entry name" value="HUPs"/>
    <property type="match status" value="2"/>
</dbReference>
<evidence type="ECO:0000256" key="1">
    <source>
        <dbReference type="ARBA" id="ARBA00008791"/>
    </source>
</evidence>
<feature type="domain" description="UspA" evidence="4">
    <location>
        <begin position="92"/>
        <end position="232"/>
    </location>
</feature>
<name>A0A1H7Q023_9RHOB</name>
<comment type="similarity">
    <text evidence="1">Belongs to the universal stress protein A family.</text>
</comment>
<dbReference type="InterPro" id="IPR006016">
    <property type="entry name" value="UspA"/>
</dbReference>
<dbReference type="PRINTS" id="PR01438">
    <property type="entry name" value="UNVRSLSTRESS"/>
</dbReference>
<dbReference type="PANTHER" id="PTHR46268:SF27">
    <property type="entry name" value="UNIVERSAL STRESS PROTEIN RV2623"/>
    <property type="match status" value="1"/>
</dbReference>
<gene>
    <name evidence="5" type="ORF">SAMN04488526_2599</name>
</gene>
<dbReference type="SUPFAM" id="SSF52402">
    <property type="entry name" value="Adenine nucleotide alpha hydrolases-like"/>
    <property type="match status" value="2"/>
</dbReference>
<dbReference type="AlphaFoldDB" id="A0A1H7Q023"/>
<dbReference type="CDD" id="cd00293">
    <property type="entry name" value="USP-like"/>
    <property type="match status" value="2"/>
</dbReference>
<evidence type="ECO:0000313" key="5">
    <source>
        <dbReference type="EMBL" id="SEL41323.1"/>
    </source>
</evidence>
<dbReference type="PANTHER" id="PTHR46268">
    <property type="entry name" value="STRESS RESPONSE PROTEIN NHAX"/>
    <property type="match status" value="1"/>
</dbReference>
<evidence type="ECO:0000259" key="4">
    <source>
        <dbReference type="Pfam" id="PF00582"/>
    </source>
</evidence>
<keyword evidence="3" id="KW-0067">ATP-binding</keyword>
<keyword evidence="2" id="KW-0547">Nucleotide-binding</keyword>
<dbReference type="GO" id="GO:0005524">
    <property type="term" value="F:ATP binding"/>
    <property type="evidence" value="ECO:0007669"/>
    <property type="project" value="UniProtKB-KW"/>
</dbReference>
<evidence type="ECO:0000313" key="6">
    <source>
        <dbReference type="Proteomes" id="UP000199283"/>
    </source>
</evidence>
<organism evidence="5 6">
    <name type="scientific">Jannaschia helgolandensis</name>
    <dbReference type="NCBI Taxonomy" id="188906"/>
    <lineage>
        <taxon>Bacteria</taxon>
        <taxon>Pseudomonadati</taxon>
        <taxon>Pseudomonadota</taxon>
        <taxon>Alphaproteobacteria</taxon>
        <taxon>Rhodobacterales</taxon>
        <taxon>Roseobacteraceae</taxon>
        <taxon>Jannaschia</taxon>
    </lineage>
</organism>
<dbReference type="Pfam" id="PF00582">
    <property type="entry name" value="Usp"/>
    <property type="match status" value="2"/>
</dbReference>
<evidence type="ECO:0000256" key="2">
    <source>
        <dbReference type="ARBA" id="ARBA00022741"/>
    </source>
</evidence>
<dbReference type="EMBL" id="FNZQ01000005">
    <property type="protein sequence ID" value="SEL41323.1"/>
    <property type="molecule type" value="Genomic_DNA"/>
</dbReference>
<dbReference type="STRING" id="188906.SAMN04488526_2599"/>
<feature type="domain" description="UspA" evidence="4">
    <location>
        <begin position="14"/>
        <end position="84"/>
    </location>
</feature>